<keyword evidence="1" id="KW-0472">Membrane</keyword>
<dbReference type="EMBL" id="CZAW01000073">
    <property type="protein sequence ID" value="CUQ10334.1"/>
    <property type="molecule type" value="Genomic_DNA"/>
</dbReference>
<protein>
    <recommendedName>
        <fullName evidence="4">Permease</fullName>
    </recommendedName>
</protein>
<feature type="transmembrane region" description="Helical" evidence="1">
    <location>
        <begin position="13"/>
        <end position="34"/>
    </location>
</feature>
<keyword evidence="1" id="KW-1133">Transmembrane helix</keyword>
<evidence type="ECO:0008006" key="4">
    <source>
        <dbReference type="Google" id="ProtNLM"/>
    </source>
</evidence>
<dbReference type="AlphaFoldDB" id="A0A174TJR9"/>
<evidence type="ECO:0000256" key="1">
    <source>
        <dbReference type="SAM" id="Phobius"/>
    </source>
</evidence>
<evidence type="ECO:0000313" key="3">
    <source>
        <dbReference type="Proteomes" id="UP000095712"/>
    </source>
</evidence>
<dbReference type="RefSeq" id="WP_055153732.1">
    <property type="nucleotide sequence ID" value="NZ_CZAW01000073.1"/>
</dbReference>
<organism evidence="2 3">
    <name type="scientific">Blautia wexlerae</name>
    <dbReference type="NCBI Taxonomy" id="418240"/>
    <lineage>
        <taxon>Bacteria</taxon>
        <taxon>Bacillati</taxon>
        <taxon>Bacillota</taxon>
        <taxon>Clostridia</taxon>
        <taxon>Lachnospirales</taxon>
        <taxon>Lachnospiraceae</taxon>
        <taxon>Blautia</taxon>
    </lineage>
</organism>
<feature type="transmembrane region" description="Helical" evidence="1">
    <location>
        <begin position="46"/>
        <end position="65"/>
    </location>
</feature>
<proteinExistence type="predicted"/>
<gene>
    <name evidence="2" type="ORF">ERS852523_03968</name>
</gene>
<evidence type="ECO:0000313" key="2">
    <source>
        <dbReference type="EMBL" id="CUQ10334.1"/>
    </source>
</evidence>
<feature type="transmembrane region" description="Helical" evidence="1">
    <location>
        <begin position="85"/>
        <end position="101"/>
    </location>
</feature>
<dbReference type="OrthoDB" id="2066791at2"/>
<reference evidence="2 3" key="1">
    <citation type="submission" date="2015-09" db="EMBL/GenBank/DDBJ databases">
        <authorList>
            <consortium name="Pathogen Informatics"/>
        </authorList>
    </citation>
    <scope>NUCLEOTIDE SEQUENCE [LARGE SCALE GENOMIC DNA]</scope>
    <source>
        <strain evidence="2 3">2789STDY5834911</strain>
    </source>
</reference>
<accession>A0A174TJR9</accession>
<sequence>MIEWITLLLDSKFLMRANGILGFLLLGFFVFFYFSKEGRDERGRGLIATASLIAFVALFFLLNIVANNLSWLMDNHVRLMNGLQLSYTLFLFIADIALLILRKIK</sequence>
<dbReference type="Proteomes" id="UP000095712">
    <property type="component" value="Unassembled WGS sequence"/>
</dbReference>
<name>A0A174TJR9_9FIRM</name>
<keyword evidence="1" id="KW-0812">Transmembrane</keyword>